<dbReference type="InterPro" id="IPR036864">
    <property type="entry name" value="Zn2-C6_fun-type_DNA-bd_sf"/>
</dbReference>
<accession>W4K6S5</accession>
<protein>
    <recommendedName>
        <fullName evidence="2">Zn(2)-C6 fungal-type domain-containing protein</fullName>
    </recommendedName>
</protein>
<dbReference type="Proteomes" id="UP000030671">
    <property type="component" value="Unassembled WGS sequence"/>
</dbReference>
<sequence length="455" mass="50299">MARQSQWKGRRGKPRCDHCRLNNLKCDRILPTCNHCSWANRECKYTPLPTPAHRGIPRCDRCRFHNLKCDRNLPVCNHCAGDEGVECNYTPKKRHKVPSDHAATVAAAAAATIATIAPAAPASATASSSAVPKERPAPYTAKTASFLISDMPNEESYTTGNWIAEHPEGVKGKLPSGMYEIYSDGSPGSDDDSADGVNTPKHRPPYDSSTWHSRARSMGSSASKSCTFDNKLLPGRHLDPWYHSTFAPLPRSILQGIRTVNPIEMPTRPNYDEALNKFLAELPAELREIAAFTPETYADLTRAVVKGDFSTLTPRVTSWVQYHHVRPGSRKYHLLLLPREAYFSIRGEKEEKLRNEFIAEVDGEIPTNKSSATSLGHGPGQHVINSHEGVSAFLRVPVSTQIYDILVYAHKNHASTTQTLAQVRQAGIASVTWPMVETFVRLCPLCSARAKPITL</sequence>
<dbReference type="SUPFAM" id="SSF57701">
    <property type="entry name" value="Zn2/Cys6 DNA-binding domain"/>
    <property type="match status" value="2"/>
</dbReference>
<dbReference type="CDD" id="cd00067">
    <property type="entry name" value="GAL4"/>
    <property type="match status" value="2"/>
</dbReference>
<dbReference type="HOGENOM" id="CLU_605571_0_0_1"/>
<dbReference type="Gene3D" id="4.10.240.10">
    <property type="entry name" value="Zn(2)-C6 fungal-type DNA-binding domain"/>
    <property type="match status" value="2"/>
</dbReference>
<organism evidence="3 4">
    <name type="scientific">Heterobasidion irregulare (strain TC 32-1)</name>
    <dbReference type="NCBI Taxonomy" id="747525"/>
    <lineage>
        <taxon>Eukaryota</taxon>
        <taxon>Fungi</taxon>
        <taxon>Dikarya</taxon>
        <taxon>Basidiomycota</taxon>
        <taxon>Agaricomycotina</taxon>
        <taxon>Agaricomycetes</taxon>
        <taxon>Russulales</taxon>
        <taxon>Bondarzewiaceae</taxon>
        <taxon>Heterobasidion</taxon>
        <taxon>Heterobasidion annosum species complex</taxon>
    </lineage>
</organism>
<name>W4K6S5_HETIT</name>
<dbReference type="OrthoDB" id="39175at2759"/>
<dbReference type="PANTHER" id="PTHR47655">
    <property type="entry name" value="QUINIC ACID UTILIZATION ACTIVATOR"/>
    <property type="match status" value="1"/>
</dbReference>
<gene>
    <name evidence="3" type="ORF">HETIRDRAFT_476837</name>
</gene>
<dbReference type="InterPro" id="IPR001138">
    <property type="entry name" value="Zn2Cys6_DnaBD"/>
</dbReference>
<dbReference type="GO" id="GO:0008270">
    <property type="term" value="F:zinc ion binding"/>
    <property type="evidence" value="ECO:0007669"/>
    <property type="project" value="InterPro"/>
</dbReference>
<dbReference type="EMBL" id="KI925459">
    <property type="protein sequence ID" value="ETW81045.1"/>
    <property type="molecule type" value="Genomic_DNA"/>
</dbReference>
<dbReference type="KEGG" id="hir:HETIRDRAFT_476837"/>
<dbReference type="eggNOG" id="ENOG502SM7N">
    <property type="taxonomic scope" value="Eukaryota"/>
</dbReference>
<evidence type="ECO:0000259" key="2">
    <source>
        <dbReference type="PROSITE" id="PS50048"/>
    </source>
</evidence>
<evidence type="ECO:0000256" key="1">
    <source>
        <dbReference type="SAM" id="MobiDB-lite"/>
    </source>
</evidence>
<evidence type="ECO:0000313" key="3">
    <source>
        <dbReference type="EMBL" id="ETW81045.1"/>
    </source>
</evidence>
<feature type="domain" description="Zn(2)-C6 fungal-type" evidence="2">
    <location>
        <begin position="15"/>
        <end position="45"/>
    </location>
</feature>
<dbReference type="SMART" id="SM00066">
    <property type="entry name" value="GAL4"/>
    <property type="match status" value="2"/>
</dbReference>
<dbReference type="AlphaFoldDB" id="W4K6S5"/>
<feature type="domain" description="Zn(2)-C6 fungal-type" evidence="2">
    <location>
        <begin position="58"/>
        <end position="89"/>
    </location>
</feature>
<proteinExistence type="predicted"/>
<dbReference type="Pfam" id="PF00172">
    <property type="entry name" value="Zn_clus"/>
    <property type="match status" value="2"/>
</dbReference>
<dbReference type="PANTHER" id="PTHR47655:SF3">
    <property type="entry name" value="ZN(II)2CYS6 TRANSCRIPTION FACTOR (EUROFUNG)"/>
    <property type="match status" value="1"/>
</dbReference>
<dbReference type="RefSeq" id="XP_009547725.1">
    <property type="nucleotide sequence ID" value="XM_009549430.1"/>
</dbReference>
<evidence type="ECO:0000313" key="4">
    <source>
        <dbReference type="Proteomes" id="UP000030671"/>
    </source>
</evidence>
<keyword evidence="4" id="KW-1185">Reference proteome</keyword>
<dbReference type="PROSITE" id="PS50048">
    <property type="entry name" value="ZN2_CY6_FUNGAL_2"/>
    <property type="match status" value="2"/>
</dbReference>
<dbReference type="InterPro" id="IPR052783">
    <property type="entry name" value="Metabolic/Drug-Res_Regulator"/>
</dbReference>
<dbReference type="GO" id="GO:0000981">
    <property type="term" value="F:DNA-binding transcription factor activity, RNA polymerase II-specific"/>
    <property type="evidence" value="ECO:0007669"/>
    <property type="project" value="InterPro"/>
</dbReference>
<dbReference type="GeneID" id="20677715"/>
<feature type="region of interest" description="Disordered" evidence="1">
    <location>
        <begin position="177"/>
        <end position="215"/>
    </location>
</feature>
<reference evidence="3 4" key="1">
    <citation type="journal article" date="2012" name="New Phytol.">
        <title>Insight into trade-off between wood decay and parasitism from the genome of a fungal forest pathogen.</title>
        <authorList>
            <person name="Olson A."/>
            <person name="Aerts A."/>
            <person name="Asiegbu F."/>
            <person name="Belbahri L."/>
            <person name="Bouzid O."/>
            <person name="Broberg A."/>
            <person name="Canback B."/>
            <person name="Coutinho P.M."/>
            <person name="Cullen D."/>
            <person name="Dalman K."/>
            <person name="Deflorio G."/>
            <person name="van Diepen L.T."/>
            <person name="Dunand C."/>
            <person name="Duplessis S."/>
            <person name="Durling M."/>
            <person name="Gonthier P."/>
            <person name="Grimwood J."/>
            <person name="Fossdal C.G."/>
            <person name="Hansson D."/>
            <person name="Henrissat B."/>
            <person name="Hietala A."/>
            <person name="Himmelstrand K."/>
            <person name="Hoffmeister D."/>
            <person name="Hogberg N."/>
            <person name="James T.Y."/>
            <person name="Karlsson M."/>
            <person name="Kohler A."/>
            <person name="Kues U."/>
            <person name="Lee Y.H."/>
            <person name="Lin Y.C."/>
            <person name="Lind M."/>
            <person name="Lindquist E."/>
            <person name="Lombard V."/>
            <person name="Lucas S."/>
            <person name="Lunden K."/>
            <person name="Morin E."/>
            <person name="Murat C."/>
            <person name="Park J."/>
            <person name="Raffaello T."/>
            <person name="Rouze P."/>
            <person name="Salamov A."/>
            <person name="Schmutz J."/>
            <person name="Solheim H."/>
            <person name="Stahlberg J."/>
            <person name="Velez H."/>
            <person name="de Vries R.P."/>
            <person name="Wiebenga A."/>
            <person name="Woodward S."/>
            <person name="Yakovlev I."/>
            <person name="Garbelotto M."/>
            <person name="Martin F."/>
            <person name="Grigoriev I.V."/>
            <person name="Stenlid J."/>
        </authorList>
    </citation>
    <scope>NUCLEOTIDE SEQUENCE [LARGE SCALE GENOMIC DNA]</scope>
    <source>
        <strain evidence="3 4">TC 32-1</strain>
    </source>
</reference>
<dbReference type="InParanoid" id="W4K6S5"/>